<accession>A0A0C9TK79</accession>
<dbReference type="PANTHER" id="PTHR13710">
    <property type="entry name" value="DNA HELICASE RECQ FAMILY MEMBER"/>
    <property type="match status" value="1"/>
</dbReference>
<dbReference type="GO" id="GO:0009378">
    <property type="term" value="F:four-way junction helicase activity"/>
    <property type="evidence" value="ECO:0007669"/>
    <property type="project" value="TreeGrafter"/>
</dbReference>
<dbReference type="EMBL" id="KN837268">
    <property type="protein sequence ID" value="KIJ30143.1"/>
    <property type="molecule type" value="Genomic_DNA"/>
</dbReference>
<dbReference type="PROSITE" id="PS51192">
    <property type="entry name" value="HELICASE_ATP_BIND_1"/>
    <property type="match status" value="1"/>
</dbReference>
<proteinExistence type="inferred from homology"/>
<evidence type="ECO:0000256" key="2">
    <source>
        <dbReference type="ARBA" id="ARBA00023125"/>
    </source>
</evidence>
<feature type="domain" description="Helicase ATP-binding" evidence="6">
    <location>
        <begin position="1"/>
        <end position="97"/>
    </location>
</feature>
<evidence type="ECO:0000256" key="3">
    <source>
        <dbReference type="ARBA" id="ARBA00023235"/>
    </source>
</evidence>
<dbReference type="InterPro" id="IPR014001">
    <property type="entry name" value="Helicase_ATP-bd"/>
</dbReference>
<dbReference type="AlphaFoldDB" id="A0A0C9TK79"/>
<dbReference type="GO" id="GO:0005694">
    <property type="term" value="C:chromosome"/>
    <property type="evidence" value="ECO:0007669"/>
    <property type="project" value="TreeGrafter"/>
</dbReference>
<feature type="non-terminal residue" evidence="7">
    <location>
        <position position="110"/>
    </location>
</feature>
<dbReference type="GO" id="GO:0006310">
    <property type="term" value="P:DNA recombination"/>
    <property type="evidence" value="ECO:0007669"/>
    <property type="project" value="TreeGrafter"/>
</dbReference>
<evidence type="ECO:0000256" key="1">
    <source>
        <dbReference type="ARBA" id="ARBA00005446"/>
    </source>
</evidence>
<gene>
    <name evidence="7" type="ORF">M422DRAFT_134197</name>
</gene>
<dbReference type="OrthoDB" id="2499463at2759"/>
<dbReference type="EC" id="5.6.2.4" evidence="5"/>
<keyword evidence="8" id="KW-1185">Reference proteome</keyword>
<dbReference type="SUPFAM" id="SSF52540">
    <property type="entry name" value="P-loop containing nucleoside triphosphate hydrolases"/>
    <property type="match status" value="1"/>
</dbReference>
<evidence type="ECO:0000256" key="4">
    <source>
        <dbReference type="ARBA" id="ARBA00034617"/>
    </source>
</evidence>
<dbReference type="GO" id="GO:0003677">
    <property type="term" value="F:DNA binding"/>
    <property type="evidence" value="ECO:0007669"/>
    <property type="project" value="UniProtKB-KW"/>
</dbReference>
<evidence type="ECO:0000313" key="7">
    <source>
        <dbReference type="EMBL" id="KIJ30143.1"/>
    </source>
</evidence>
<dbReference type="GO" id="GO:0043138">
    <property type="term" value="F:3'-5' DNA helicase activity"/>
    <property type="evidence" value="ECO:0007669"/>
    <property type="project" value="UniProtKB-EC"/>
</dbReference>
<sequence>QLKSHKYRIIFTSPEMALEPGFTSLLRYAKWNCDFVSIIYDESHCISQWGDNFRPLYARLGELRSIMPHAARLVTSATMPPIVYAEVAAQLDVDITTSFCLNLGNNRPNI</sequence>
<dbReference type="Gene3D" id="3.40.50.300">
    <property type="entry name" value="P-loop containing nucleotide triphosphate hydrolases"/>
    <property type="match status" value="1"/>
</dbReference>
<dbReference type="GO" id="GO:0006281">
    <property type="term" value="P:DNA repair"/>
    <property type="evidence" value="ECO:0007669"/>
    <property type="project" value="TreeGrafter"/>
</dbReference>
<dbReference type="HOGENOM" id="CLU_126713_0_1_1"/>
<dbReference type="Proteomes" id="UP000054279">
    <property type="component" value="Unassembled WGS sequence"/>
</dbReference>
<reference evidence="7 8" key="1">
    <citation type="submission" date="2014-06" db="EMBL/GenBank/DDBJ databases">
        <title>Evolutionary Origins and Diversification of the Mycorrhizal Mutualists.</title>
        <authorList>
            <consortium name="DOE Joint Genome Institute"/>
            <consortium name="Mycorrhizal Genomics Consortium"/>
            <person name="Kohler A."/>
            <person name="Kuo A."/>
            <person name="Nagy L.G."/>
            <person name="Floudas D."/>
            <person name="Copeland A."/>
            <person name="Barry K.W."/>
            <person name="Cichocki N."/>
            <person name="Veneault-Fourrey C."/>
            <person name="LaButti K."/>
            <person name="Lindquist E.A."/>
            <person name="Lipzen A."/>
            <person name="Lundell T."/>
            <person name="Morin E."/>
            <person name="Murat C."/>
            <person name="Riley R."/>
            <person name="Ohm R."/>
            <person name="Sun H."/>
            <person name="Tunlid A."/>
            <person name="Henrissat B."/>
            <person name="Grigoriev I.V."/>
            <person name="Hibbett D.S."/>
            <person name="Martin F."/>
        </authorList>
    </citation>
    <scope>NUCLEOTIDE SEQUENCE [LARGE SCALE GENOMIC DNA]</scope>
    <source>
        <strain evidence="7 8">SS14</strain>
    </source>
</reference>
<dbReference type="PANTHER" id="PTHR13710:SF105">
    <property type="entry name" value="ATP-DEPENDENT DNA HELICASE Q1"/>
    <property type="match status" value="1"/>
</dbReference>
<comment type="similarity">
    <text evidence="1">Belongs to the helicase family. RecQ subfamily.</text>
</comment>
<comment type="catalytic activity">
    <reaction evidence="4">
        <text>Couples ATP hydrolysis with the unwinding of duplex DNA by translocating in the 3'-5' direction.</text>
        <dbReference type="EC" id="5.6.2.4"/>
    </reaction>
</comment>
<evidence type="ECO:0000256" key="5">
    <source>
        <dbReference type="ARBA" id="ARBA00034808"/>
    </source>
</evidence>
<name>A0A0C9TK79_SPHS4</name>
<dbReference type="GO" id="GO:0005737">
    <property type="term" value="C:cytoplasm"/>
    <property type="evidence" value="ECO:0007669"/>
    <property type="project" value="TreeGrafter"/>
</dbReference>
<evidence type="ECO:0000259" key="6">
    <source>
        <dbReference type="PROSITE" id="PS51192"/>
    </source>
</evidence>
<keyword evidence="3" id="KW-0413">Isomerase</keyword>
<protein>
    <recommendedName>
        <fullName evidence="5">DNA 3'-5' helicase</fullName>
        <ecNumber evidence="5">5.6.2.4</ecNumber>
    </recommendedName>
</protein>
<evidence type="ECO:0000313" key="8">
    <source>
        <dbReference type="Proteomes" id="UP000054279"/>
    </source>
</evidence>
<organism evidence="7 8">
    <name type="scientific">Sphaerobolus stellatus (strain SS14)</name>
    <dbReference type="NCBI Taxonomy" id="990650"/>
    <lineage>
        <taxon>Eukaryota</taxon>
        <taxon>Fungi</taxon>
        <taxon>Dikarya</taxon>
        <taxon>Basidiomycota</taxon>
        <taxon>Agaricomycotina</taxon>
        <taxon>Agaricomycetes</taxon>
        <taxon>Phallomycetidae</taxon>
        <taxon>Geastrales</taxon>
        <taxon>Sphaerobolaceae</taxon>
        <taxon>Sphaerobolus</taxon>
    </lineage>
</organism>
<feature type="non-terminal residue" evidence="7">
    <location>
        <position position="1"/>
    </location>
</feature>
<keyword evidence="2" id="KW-0238">DNA-binding</keyword>
<dbReference type="InterPro" id="IPR027417">
    <property type="entry name" value="P-loop_NTPase"/>
</dbReference>